<feature type="domain" description="FLZ-type" evidence="5">
    <location>
        <begin position="352"/>
        <end position="395"/>
    </location>
</feature>
<name>A0AAE2BKM2_9LAMI</name>
<accession>A0AAE2BKM2</accession>
<evidence type="ECO:0000259" key="5">
    <source>
        <dbReference type="PROSITE" id="PS51795"/>
    </source>
</evidence>
<evidence type="ECO:0000313" key="6">
    <source>
        <dbReference type="EMBL" id="KAK4388880.1"/>
    </source>
</evidence>
<reference evidence="6" key="1">
    <citation type="submission" date="2020-06" db="EMBL/GenBank/DDBJ databases">
        <authorList>
            <person name="Li T."/>
            <person name="Hu X."/>
            <person name="Zhang T."/>
            <person name="Song X."/>
            <person name="Zhang H."/>
            <person name="Dai N."/>
            <person name="Sheng W."/>
            <person name="Hou X."/>
            <person name="Wei L."/>
        </authorList>
    </citation>
    <scope>NUCLEOTIDE SEQUENCE</scope>
    <source>
        <strain evidence="6">K16</strain>
        <tissue evidence="6">Leaf</tissue>
    </source>
</reference>
<dbReference type="EMBL" id="JACGWL010000013">
    <property type="protein sequence ID" value="KAK4388880.1"/>
    <property type="molecule type" value="Genomic_DNA"/>
</dbReference>
<keyword evidence="2" id="KW-0479">Metal-binding</keyword>
<dbReference type="AlphaFoldDB" id="A0AAE2BKM2"/>
<dbReference type="Pfam" id="PF04570">
    <property type="entry name" value="zf-FLZ"/>
    <property type="match status" value="1"/>
</dbReference>
<sequence>MLRKRTRSHQKDQHMNNLMPDAISESYSHSDILSQKHKTNSFLKVSGLFVGFNPRSSESDSVRSPTSPLDFRIFSSFGNPFRCQRSQNEGHHKSWDCSKVGLSIIDSLDNEAKQVGKVPGSSDNKNILCGRQMSIRRPNFCSHVDSLETPNSLPKDVAVFPNARAELANVHKGNSDAVFEIGQAAGSVEPEPYQNFRACSLDSERYGSHLSKFGNRKSRFGSGSLVPENTMNQMPWESAFLGGNLDLGSSSGEKLSSIPPSIHPGTCLLDSIPASEIELSEDYTCVRTHGPNPKVTHIFCDRILECHNDEVTEFLKKSENDNANPEADEPADNLGLYTTPEADKLADVLGLYPPKFCYSCQKKLDGEDIYMYRGEKPFCSYSCRSQEIEIDEEMEKIHKASSEISDSSQAISESGLFITT</sequence>
<evidence type="ECO:0000256" key="1">
    <source>
        <dbReference type="ARBA" id="ARBA00009374"/>
    </source>
</evidence>
<proteinExistence type="inferred from homology"/>
<dbReference type="Proteomes" id="UP001289374">
    <property type="component" value="Unassembled WGS sequence"/>
</dbReference>
<comment type="similarity">
    <text evidence="1">Belongs to the FLZ family.</text>
</comment>
<reference evidence="6" key="2">
    <citation type="journal article" date="2024" name="Plant">
        <title>Genomic evolution and insights into agronomic trait innovations of Sesamum species.</title>
        <authorList>
            <person name="Miao H."/>
            <person name="Wang L."/>
            <person name="Qu L."/>
            <person name="Liu H."/>
            <person name="Sun Y."/>
            <person name="Le M."/>
            <person name="Wang Q."/>
            <person name="Wei S."/>
            <person name="Zheng Y."/>
            <person name="Lin W."/>
            <person name="Duan Y."/>
            <person name="Cao H."/>
            <person name="Xiong S."/>
            <person name="Wang X."/>
            <person name="Wei L."/>
            <person name="Li C."/>
            <person name="Ma Q."/>
            <person name="Ju M."/>
            <person name="Zhao R."/>
            <person name="Li G."/>
            <person name="Mu C."/>
            <person name="Tian Q."/>
            <person name="Mei H."/>
            <person name="Zhang T."/>
            <person name="Gao T."/>
            <person name="Zhang H."/>
        </authorList>
    </citation>
    <scope>NUCLEOTIDE SEQUENCE</scope>
    <source>
        <strain evidence="6">K16</strain>
    </source>
</reference>
<protein>
    <submittedName>
        <fullName evidence="6">FCS-Like Zinc finger 10</fullName>
    </submittedName>
</protein>
<evidence type="ECO:0000256" key="4">
    <source>
        <dbReference type="PROSITE-ProRule" id="PRU01131"/>
    </source>
</evidence>
<evidence type="ECO:0000313" key="7">
    <source>
        <dbReference type="Proteomes" id="UP001289374"/>
    </source>
</evidence>
<dbReference type="PANTHER" id="PTHR46868">
    <property type="entry name" value="FCS-LIKE ZINC FINGER 11"/>
    <property type="match status" value="1"/>
</dbReference>
<keyword evidence="3" id="KW-0862">Zinc</keyword>
<organism evidence="6 7">
    <name type="scientific">Sesamum angolense</name>
    <dbReference type="NCBI Taxonomy" id="2727404"/>
    <lineage>
        <taxon>Eukaryota</taxon>
        <taxon>Viridiplantae</taxon>
        <taxon>Streptophyta</taxon>
        <taxon>Embryophyta</taxon>
        <taxon>Tracheophyta</taxon>
        <taxon>Spermatophyta</taxon>
        <taxon>Magnoliopsida</taxon>
        <taxon>eudicotyledons</taxon>
        <taxon>Gunneridae</taxon>
        <taxon>Pentapetalae</taxon>
        <taxon>asterids</taxon>
        <taxon>lamiids</taxon>
        <taxon>Lamiales</taxon>
        <taxon>Pedaliaceae</taxon>
        <taxon>Sesamum</taxon>
    </lineage>
</organism>
<dbReference type="PROSITE" id="PS51795">
    <property type="entry name" value="ZF_FLZ"/>
    <property type="match status" value="1"/>
</dbReference>
<dbReference type="PANTHER" id="PTHR46868:SF3">
    <property type="entry name" value="FCS-LIKE ZINC FINGER 11"/>
    <property type="match status" value="1"/>
</dbReference>
<dbReference type="InterPro" id="IPR007650">
    <property type="entry name" value="Zf-FLZ_dom"/>
</dbReference>
<comment type="caution">
    <text evidence="6">The sequence shown here is derived from an EMBL/GenBank/DDBJ whole genome shotgun (WGS) entry which is preliminary data.</text>
</comment>
<evidence type="ECO:0000256" key="3">
    <source>
        <dbReference type="ARBA" id="ARBA00022771"/>
    </source>
</evidence>
<keyword evidence="3" id="KW-0863">Zinc-finger</keyword>
<dbReference type="GO" id="GO:0008270">
    <property type="term" value="F:zinc ion binding"/>
    <property type="evidence" value="ECO:0007669"/>
    <property type="project" value="UniProtKB-KW"/>
</dbReference>
<gene>
    <name evidence="6" type="ORF">Sango_2225000</name>
</gene>
<keyword evidence="7" id="KW-1185">Reference proteome</keyword>
<evidence type="ECO:0000256" key="2">
    <source>
        <dbReference type="ARBA" id="ARBA00022723"/>
    </source>
</evidence>
<dbReference type="InterPro" id="IPR044585">
    <property type="entry name" value="FLZ10/11"/>
</dbReference>
<feature type="zinc finger region" description="FLZ-type" evidence="4">
    <location>
        <begin position="352"/>
        <end position="395"/>
    </location>
</feature>